<dbReference type="InterPro" id="IPR003838">
    <property type="entry name" value="ABC3_permease_C"/>
</dbReference>
<dbReference type="EMBL" id="PYBV01000002">
    <property type="protein sequence ID" value="PYC76210.1"/>
    <property type="molecule type" value="Genomic_DNA"/>
</dbReference>
<keyword evidence="3 7" id="KW-0812">Transmembrane</keyword>
<evidence type="ECO:0000313" key="10">
    <source>
        <dbReference type="Proteomes" id="UP000248333"/>
    </source>
</evidence>
<feature type="transmembrane region" description="Helical" evidence="7">
    <location>
        <begin position="378"/>
        <end position="400"/>
    </location>
</feature>
<evidence type="ECO:0000313" key="9">
    <source>
        <dbReference type="EMBL" id="PYC76210.1"/>
    </source>
</evidence>
<dbReference type="OrthoDB" id="3223244at2"/>
<feature type="transmembrane region" description="Helical" evidence="7">
    <location>
        <begin position="237"/>
        <end position="262"/>
    </location>
</feature>
<keyword evidence="4 7" id="KW-1133">Transmembrane helix</keyword>
<feature type="transmembrane region" description="Helical" evidence="7">
    <location>
        <begin position="668"/>
        <end position="690"/>
    </location>
</feature>
<sequence>MLTLSLATLRVRWRSFVGMFVALALGSALVAALGQVLATTAGAADREPQRYPDVPVVVVSLGELSVPTWQGAETVPLAQPPGVSAAVAATLPHAVVDRVFPATLATGPGGSVGRPWSALRAAGGHLVAGRAPAADDEIVVSGGAQPGDRTQVITAAGVRAYTVVGVISPSSENSVFFTDVRAAQLSPRIDALLSWQPEADVRAAVGAQARVLVSDERARLDPNRESDGDARNNANTIVGIALGFAIFISIAVVAAAFAFAVGQRHREMALLRAAGATPGQIRRMIYLEALVVSVLAAGVGAVTGPYAAPALFDWLVARRMAPDWIDTVSDSAVPAYLSFASGILVALLAVVTAAWRASRVRPVEALREAQAQAQAMPLSRWVLGLGTLATALVSMVVTAVFDPGSATNRKTYMPVLMLLIAAAALLAPAVVRPTARLLTRPFERLGGTIGMLVAAAAASSARRTAALATPVLLTVALPAALLAASTMTDAAKAVADAKSVQADYLVLPDGTAGLDAELTASLRSVPGADVSTVTETSVYTLEGDTVLIRRPTQGVESVPDDAIVPEPDWGYRVGDTARVWLADGTETRLRVIRLLSPGAATATAALVNQRNARAGLPSTALVEVRSGADPAAVEAALRRAAQTHRAKVVSKRQWSAAAAAGSASASRLGLLMVLGILLTYTTIALVNTLVMGAPDRAGERRTLHLLGADRGQVLRYALAESLVAVGVGVVLAAAVAAAGLSGLLVALLRVAGPVPLDVPWTVLGAVVSGCVLIATVLPALLERAAGAPNA</sequence>
<feature type="transmembrane region" description="Helical" evidence="7">
    <location>
        <begin position="465"/>
        <end position="484"/>
    </location>
</feature>
<gene>
    <name evidence="9" type="ORF">C7C45_01585</name>
</gene>
<comment type="subcellular location">
    <subcellularLocation>
        <location evidence="1">Cell membrane</location>
        <topology evidence="1">Multi-pass membrane protein</topology>
    </subcellularLocation>
</comment>
<feature type="domain" description="ABC3 transporter permease C-terminal" evidence="8">
    <location>
        <begin position="240"/>
        <end position="360"/>
    </location>
</feature>
<organism evidence="9 10">
    <name type="scientific">Micromonospora arborensis</name>
    <dbReference type="NCBI Taxonomy" id="2116518"/>
    <lineage>
        <taxon>Bacteria</taxon>
        <taxon>Bacillati</taxon>
        <taxon>Actinomycetota</taxon>
        <taxon>Actinomycetes</taxon>
        <taxon>Micromonosporales</taxon>
        <taxon>Micromonosporaceae</taxon>
        <taxon>Micromonospora</taxon>
    </lineage>
</organism>
<evidence type="ECO:0000256" key="1">
    <source>
        <dbReference type="ARBA" id="ARBA00004651"/>
    </source>
</evidence>
<evidence type="ECO:0000256" key="6">
    <source>
        <dbReference type="ARBA" id="ARBA00038076"/>
    </source>
</evidence>
<evidence type="ECO:0000256" key="7">
    <source>
        <dbReference type="SAM" id="Phobius"/>
    </source>
</evidence>
<dbReference type="Pfam" id="PF02687">
    <property type="entry name" value="FtsX"/>
    <property type="match status" value="2"/>
</dbReference>
<dbReference type="GO" id="GO:0005886">
    <property type="term" value="C:plasma membrane"/>
    <property type="evidence" value="ECO:0007669"/>
    <property type="project" value="UniProtKB-SubCell"/>
</dbReference>
<feature type="transmembrane region" description="Helical" evidence="7">
    <location>
        <begin position="722"/>
        <end position="748"/>
    </location>
</feature>
<evidence type="ECO:0000259" key="8">
    <source>
        <dbReference type="Pfam" id="PF02687"/>
    </source>
</evidence>
<dbReference type="Proteomes" id="UP000248333">
    <property type="component" value="Unassembled WGS sequence"/>
</dbReference>
<comment type="similarity">
    <text evidence="6">Belongs to the ABC-4 integral membrane protein family.</text>
</comment>
<proteinExistence type="inferred from homology"/>
<keyword evidence="2" id="KW-1003">Cell membrane</keyword>
<evidence type="ECO:0000256" key="4">
    <source>
        <dbReference type="ARBA" id="ARBA00022989"/>
    </source>
</evidence>
<feature type="transmembrane region" description="Helical" evidence="7">
    <location>
        <begin position="289"/>
        <end position="312"/>
    </location>
</feature>
<evidence type="ECO:0000256" key="2">
    <source>
        <dbReference type="ARBA" id="ARBA00022475"/>
    </source>
</evidence>
<dbReference type="GO" id="GO:0022857">
    <property type="term" value="F:transmembrane transporter activity"/>
    <property type="evidence" value="ECO:0007669"/>
    <property type="project" value="TreeGrafter"/>
</dbReference>
<dbReference type="AlphaFoldDB" id="A0A318NUV9"/>
<evidence type="ECO:0000256" key="5">
    <source>
        <dbReference type="ARBA" id="ARBA00023136"/>
    </source>
</evidence>
<dbReference type="PANTHER" id="PTHR30572">
    <property type="entry name" value="MEMBRANE COMPONENT OF TRANSPORTER-RELATED"/>
    <property type="match status" value="1"/>
</dbReference>
<dbReference type="PANTHER" id="PTHR30572:SF4">
    <property type="entry name" value="ABC TRANSPORTER PERMEASE YTRF"/>
    <property type="match status" value="1"/>
</dbReference>
<feature type="transmembrane region" description="Helical" evidence="7">
    <location>
        <begin position="760"/>
        <end position="781"/>
    </location>
</feature>
<name>A0A318NUV9_9ACTN</name>
<keyword evidence="10" id="KW-1185">Reference proteome</keyword>
<protein>
    <submittedName>
        <fullName evidence="9">ABC transporter permease</fullName>
    </submittedName>
</protein>
<feature type="transmembrane region" description="Helical" evidence="7">
    <location>
        <begin position="332"/>
        <end position="357"/>
    </location>
</feature>
<accession>A0A318NUV9</accession>
<evidence type="ECO:0000256" key="3">
    <source>
        <dbReference type="ARBA" id="ARBA00022692"/>
    </source>
</evidence>
<dbReference type="InterPro" id="IPR050250">
    <property type="entry name" value="Macrolide_Exporter_MacB"/>
</dbReference>
<reference evidence="9 10" key="1">
    <citation type="submission" date="2018-03" db="EMBL/GenBank/DDBJ databases">
        <title>Bioinformatic expansion and discovery of thiopeptide antibiotics.</title>
        <authorList>
            <person name="Schwalen C.J."/>
            <person name="Hudson G.A."/>
            <person name="Mitchell D.A."/>
        </authorList>
    </citation>
    <scope>NUCLEOTIDE SEQUENCE [LARGE SCALE GENOMIC DNA]</scope>
    <source>
        <strain evidence="9 10">NRRL 8041</strain>
    </source>
</reference>
<feature type="transmembrane region" description="Helical" evidence="7">
    <location>
        <begin position="412"/>
        <end position="430"/>
    </location>
</feature>
<comment type="caution">
    <text evidence="9">The sequence shown here is derived from an EMBL/GenBank/DDBJ whole genome shotgun (WGS) entry which is preliminary data.</text>
</comment>
<dbReference type="RefSeq" id="WP_110561809.1">
    <property type="nucleotide sequence ID" value="NZ_PYBV01000002.1"/>
</dbReference>
<keyword evidence="5 7" id="KW-0472">Membrane</keyword>
<feature type="domain" description="ABC3 transporter permease C-terminal" evidence="8">
    <location>
        <begin position="672"/>
        <end position="779"/>
    </location>
</feature>